<keyword evidence="6" id="KW-1185">Reference proteome</keyword>
<dbReference type="Pfam" id="PF12840">
    <property type="entry name" value="HTH_20"/>
    <property type="match status" value="1"/>
</dbReference>
<comment type="caution">
    <text evidence="5">The sequence shown here is derived from an EMBL/GenBank/DDBJ whole genome shotgun (WGS) entry which is preliminary data.</text>
</comment>
<dbReference type="EMBL" id="JAJHNU010000002">
    <property type="protein sequence ID" value="MDN4121335.1"/>
    <property type="molecule type" value="Genomic_DNA"/>
</dbReference>
<dbReference type="PRINTS" id="PR00778">
    <property type="entry name" value="HTHARSR"/>
</dbReference>
<reference evidence="5" key="1">
    <citation type="submission" date="2021-11" db="EMBL/GenBank/DDBJ databases">
        <title>Draft genome sequence of Alcaligenes endophyticus type strain CCUG 75668T.</title>
        <authorList>
            <person name="Salva-Serra F."/>
            <person name="Duran R.E."/>
            <person name="Seeger M."/>
            <person name="Moore E.R.B."/>
            <person name="Jaen-Luchoro D."/>
        </authorList>
    </citation>
    <scope>NUCLEOTIDE SEQUENCE</scope>
    <source>
        <strain evidence="5">CCUG 75668</strain>
    </source>
</reference>
<keyword evidence="2" id="KW-0238">DNA-binding</keyword>
<dbReference type="PROSITE" id="PS50987">
    <property type="entry name" value="HTH_ARSR_2"/>
    <property type="match status" value="1"/>
</dbReference>
<dbReference type="CDD" id="cd00090">
    <property type="entry name" value="HTH_ARSR"/>
    <property type="match status" value="1"/>
</dbReference>
<dbReference type="InterPro" id="IPR011991">
    <property type="entry name" value="ArsR-like_HTH"/>
</dbReference>
<protein>
    <submittedName>
        <fullName evidence="5">Metalloregulator ArsR/SmtB family transcription factor</fullName>
    </submittedName>
</protein>
<evidence type="ECO:0000313" key="6">
    <source>
        <dbReference type="Proteomes" id="UP001168613"/>
    </source>
</evidence>
<dbReference type="Proteomes" id="UP001168613">
    <property type="component" value="Unassembled WGS sequence"/>
</dbReference>
<evidence type="ECO:0000256" key="2">
    <source>
        <dbReference type="ARBA" id="ARBA00023125"/>
    </source>
</evidence>
<dbReference type="RefSeq" id="WP_266124016.1">
    <property type="nucleotide sequence ID" value="NZ_JAJHNU010000002.1"/>
</dbReference>
<sequence>MKELNAVQALAALAHETRLQVFRTLVVAGKDGLTPSLLAHQLGIAPNALSFHLKELTYAQLIVAERQGRNVLYRAHFSTMNDLLAYLTENCCQGSPCLPTIMPSSAN</sequence>
<dbReference type="Gene3D" id="1.10.10.10">
    <property type="entry name" value="Winged helix-like DNA-binding domain superfamily/Winged helix DNA-binding domain"/>
    <property type="match status" value="1"/>
</dbReference>
<keyword evidence="1" id="KW-0805">Transcription regulation</keyword>
<dbReference type="InterPro" id="IPR036388">
    <property type="entry name" value="WH-like_DNA-bd_sf"/>
</dbReference>
<evidence type="ECO:0000259" key="4">
    <source>
        <dbReference type="PROSITE" id="PS50987"/>
    </source>
</evidence>
<proteinExistence type="predicted"/>
<evidence type="ECO:0000313" key="5">
    <source>
        <dbReference type="EMBL" id="MDN4121335.1"/>
    </source>
</evidence>
<gene>
    <name evidence="5" type="ORF">LMS43_08545</name>
</gene>
<dbReference type="PANTHER" id="PTHR43132">
    <property type="entry name" value="ARSENICAL RESISTANCE OPERON REPRESSOR ARSR-RELATED"/>
    <property type="match status" value="1"/>
</dbReference>
<feature type="domain" description="HTH arsR-type" evidence="4">
    <location>
        <begin position="1"/>
        <end position="95"/>
    </location>
</feature>
<dbReference type="SMART" id="SM00418">
    <property type="entry name" value="HTH_ARSR"/>
    <property type="match status" value="1"/>
</dbReference>
<evidence type="ECO:0000256" key="1">
    <source>
        <dbReference type="ARBA" id="ARBA00023015"/>
    </source>
</evidence>
<dbReference type="InterPro" id="IPR001845">
    <property type="entry name" value="HTH_ArsR_DNA-bd_dom"/>
</dbReference>
<dbReference type="NCBIfam" id="NF033788">
    <property type="entry name" value="HTH_metalloreg"/>
    <property type="match status" value="1"/>
</dbReference>
<keyword evidence="3" id="KW-0804">Transcription</keyword>
<dbReference type="InterPro" id="IPR036390">
    <property type="entry name" value="WH_DNA-bd_sf"/>
</dbReference>
<organism evidence="5 6">
    <name type="scientific">Alcaligenes endophyticus</name>
    <dbReference type="NCBI Taxonomy" id="1929088"/>
    <lineage>
        <taxon>Bacteria</taxon>
        <taxon>Pseudomonadati</taxon>
        <taxon>Pseudomonadota</taxon>
        <taxon>Betaproteobacteria</taxon>
        <taxon>Burkholderiales</taxon>
        <taxon>Alcaligenaceae</taxon>
        <taxon>Alcaligenes</taxon>
    </lineage>
</organism>
<name>A0ABT8EJ82_9BURK</name>
<evidence type="ECO:0000256" key="3">
    <source>
        <dbReference type="ARBA" id="ARBA00023163"/>
    </source>
</evidence>
<dbReference type="SUPFAM" id="SSF46785">
    <property type="entry name" value="Winged helix' DNA-binding domain"/>
    <property type="match status" value="1"/>
</dbReference>
<dbReference type="PANTHER" id="PTHR43132:SF2">
    <property type="entry name" value="ARSENICAL RESISTANCE OPERON REPRESSOR ARSR-RELATED"/>
    <property type="match status" value="1"/>
</dbReference>
<dbReference type="InterPro" id="IPR051011">
    <property type="entry name" value="Metal_resp_trans_reg"/>
</dbReference>
<accession>A0ABT8EJ82</accession>